<name>A0A9B0WWU8_CHRAS</name>
<dbReference type="GeneID" id="102829639"/>
<dbReference type="OrthoDB" id="3169036at2759"/>
<keyword evidence="3" id="KW-1185">Reference proteome</keyword>
<proteinExistence type="predicted"/>
<dbReference type="SMART" id="SM01407">
    <property type="entry name" value="NAC"/>
    <property type="match status" value="1"/>
</dbReference>
<dbReference type="InterPro" id="IPR038187">
    <property type="entry name" value="NAC_A/B_dom_sf"/>
</dbReference>
<organism evidence="3 4">
    <name type="scientific">Chrysochloris asiatica</name>
    <name type="common">Cape golden mole</name>
    <dbReference type="NCBI Taxonomy" id="185453"/>
    <lineage>
        <taxon>Eukaryota</taxon>
        <taxon>Metazoa</taxon>
        <taxon>Chordata</taxon>
        <taxon>Craniata</taxon>
        <taxon>Vertebrata</taxon>
        <taxon>Euteleostomi</taxon>
        <taxon>Mammalia</taxon>
        <taxon>Eutheria</taxon>
        <taxon>Afrotheria</taxon>
        <taxon>Chrysochloridae</taxon>
        <taxon>Chrysochlorinae</taxon>
        <taxon>Chrysochloris</taxon>
    </lineage>
</organism>
<protein>
    <submittedName>
        <fullName evidence="4">Nascent polypeptide-associated complex subunit alpha-like</fullName>
    </submittedName>
</protein>
<evidence type="ECO:0000313" key="4">
    <source>
        <dbReference type="RefSeq" id="XP_006871668.1"/>
    </source>
</evidence>
<evidence type="ECO:0000259" key="2">
    <source>
        <dbReference type="PROSITE" id="PS51151"/>
    </source>
</evidence>
<feature type="compositionally biased region" description="Low complexity" evidence="1">
    <location>
        <begin position="40"/>
        <end position="56"/>
    </location>
</feature>
<dbReference type="CDD" id="cd22054">
    <property type="entry name" value="NAC_NACA"/>
    <property type="match status" value="1"/>
</dbReference>
<sequence length="132" mass="14424">MPGEATETTAATEQDLPQPQAETETGTESDSDAVPELKEQNSTQATTQQAQLAAATETDERPISKAKQSQSEKKAWKAKSKLGLQHVTGVTRVNIGKLKNIYFVIKKSDVYKSTSSDIYIVFGEAKIEDFSQ</sequence>
<evidence type="ECO:0000313" key="3">
    <source>
        <dbReference type="Proteomes" id="UP000504623"/>
    </source>
</evidence>
<accession>A0A9B0WWU8</accession>
<dbReference type="RefSeq" id="XP_006871668.1">
    <property type="nucleotide sequence ID" value="XM_006871606.1"/>
</dbReference>
<dbReference type="PANTHER" id="PTHR21713">
    <property type="entry name" value="NASCENT POLYPEPTIDE ASSOCIATED COMPLEX ALPHA SUBUNIT-RELATED"/>
    <property type="match status" value="1"/>
</dbReference>
<feature type="compositionally biased region" description="Low complexity" evidence="1">
    <location>
        <begin position="1"/>
        <end position="13"/>
    </location>
</feature>
<feature type="compositionally biased region" description="Polar residues" evidence="1">
    <location>
        <begin position="15"/>
        <end position="24"/>
    </location>
</feature>
<dbReference type="InterPro" id="IPR002715">
    <property type="entry name" value="Nas_poly-pep-assoc_cplx_dom"/>
</dbReference>
<dbReference type="InterPro" id="IPR016641">
    <property type="entry name" value="EGD2/NACA0like"/>
</dbReference>
<feature type="region of interest" description="Disordered" evidence="1">
    <location>
        <begin position="1"/>
        <end position="78"/>
    </location>
</feature>
<dbReference type="Pfam" id="PF01849">
    <property type="entry name" value="NAC"/>
    <property type="match status" value="1"/>
</dbReference>
<dbReference type="FunFam" id="2.20.70.30:FF:000002">
    <property type="entry name" value="Nascent polypeptide-associated complex (NAC), alpha subunit"/>
    <property type="match status" value="1"/>
</dbReference>
<evidence type="ECO:0000256" key="1">
    <source>
        <dbReference type="SAM" id="MobiDB-lite"/>
    </source>
</evidence>
<dbReference type="GO" id="GO:0005854">
    <property type="term" value="C:nascent polypeptide-associated complex"/>
    <property type="evidence" value="ECO:0007669"/>
    <property type="project" value="InterPro"/>
</dbReference>
<gene>
    <name evidence="4" type="primary">LOC102829639</name>
</gene>
<dbReference type="Gene3D" id="2.20.70.30">
    <property type="entry name" value="Nascent polypeptide-associated complex domain"/>
    <property type="match status" value="1"/>
</dbReference>
<dbReference type="PROSITE" id="PS51151">
    <property type="entry name" value="NAC_AB"/>
    <property type="match status" value="1"/>
</dbReference>
<dbReference type="AlphaFoldDB" id="A0A9B0WWU8"/>
<feature type="domain" description="NAC-A/B" evidence="2">
    <location>
        <begin position="69"/>
        <end position="132"/>
    </location>
</feature>
<dbReference type="Proteomes" id="UP000504623">
    <property type="component" value="Unplaced"/>
</dbReference>
<reference evidence="4" key="1">
    <citation type="submission" date="2025-08" db="UniProtKB">
        <authorList>
            <consortium name="RefSeq"/>
        </authorList>
    </citation>
    <scope>IDENTIFICATION</scope>
    <source>
        <tissue evidence="4">Spleen</tissue>
    </source>
</reference>